<name>A0A7X0NP04_9ACTN</name>
<comment type="caution">
    <text evidence="1">The sequence shown here is derived from an EMBL/GenBank/DDBJ whole genome shotgun (WGS) entry which is preliminary data.</text>
</comment>
<dbReference type="RefSeq" id="WP_185101721.1">
    <property type="nucleotide sequence ID" value="NZ_BAAAXY010000090.1"/>
</dbReference>
<accession>A0A7X0NP04</accession>
<evidence type="ECO:0000313" key="2">
    <source>
        <dbReference type="Proteomes" id="UP000565579"/>
    </source>
</evidence>
<evidence type="ECO:0000313" key="1">
    <source>
        <dbReference type="EMBL" id="MBB6547000.1"/>
    </source>
</evidence>
<protein>
    <submittedName>
        <fullName evidence="1">Putative membrane protein</fullName>
    </submittedName>
</protein>
<gene>
    <name evidence="1" type="ORF">HD593_001795</name>
</gene>
<keyword evidence="2" id="KW-1185">Reference proteome</keyword>
<proteinExistence type="predicted"/>
<sequence>MSTSSPTPTRGTGTALTVHHRLAQIRQENLITLEEAAVRATAQAAQAGS</sequence>
<organism evidence="1 2">
    <name type="scientific">Nonomuraea rubra</name>
    <dbReference type="NCBI Taxonomy" id="46180"/>
    <lineage>
        <taxon>Bacteria</taxon>
        <taxon>Bacillati</taxon>
        <taxon>Actinomycetota</taxon>
        <taxon>Actinomycetes</taxon>
        <taxon>Streptosporangiales</taxon>
        <taxon>Streptosporangiaceae</taxon>
        <taxon>Nonomuraea</taxon>
    </lineage>
</organism>
<reference evidence="1 2" key="1">
    <citation type="submission" date="2020-08" db="EMBL/GenBank/DDBJ databases">
        <title>Sequencing the genomes of 1000 actinobacteria strains.</title>
        <authorList>
            <person name="Klenk H.-P."/>
        </authorList>
    </citation>
    <scope>NUCLEOTIDE SEQUENCE [LARGE SCALE GENOMIC DNA]</scope>
    <source>
        <strain evidence="1 2">DSM 43768</strain>
    </source>
</reference>
<dbReference type="AlphaFoldDB" id="A0A7X0NP04"/>
<dbReference type="EMBL" id="JACHMI010000001">
    <property type="protein sequence ID" value="MBB6547000.1"/>
    <property type="molecule type" value="Genomic_DNA"/>
</dbReference>
<dbReference type="Proteomes" id="UP000565579">
    <property type="component" value="Unassembled WGS sequence"/>
</dbReference>